<gene>
    <name evidence="1" type="ORF">OJF2_76820</name>
</gene>
<dbReference type="AlphaFoldDB" id="A0A5B9WGV0"/>
<proteinExistence type="predicted"/>
<dbReference type="Proteomes" id="UP000324233">
    <property type="component" value="Chromosome"/>
</dbReference>
<organism evidence="1 2">
    <name type="scientific">Aquisphaera giovannonii</name>
    <dbReference type="NCBI Taxonomy" id="406548"/>
    <lineage>
        <taxon>Bacteria</taxon>
        <taxon>Pseudomonadati</taxon>
        <taxon>Planctomycetota</taxon>
        <taxon>Planctomycetia</taxon>
        <taxon>Isosphaerales</taxon>
        <taxon>Isosphaeraceae</taxon>
        <taxon>Aquisphaera</taxon>
    </lineage>
</organism>
<evidence type="ECO:0000313" key="2">
    <source>
        <dbReference type="Proteomes" id="UP000324233"/>
    </source>
</evidence>
<dbReference type="OrthoDB" id="583393at2"/>
<name>A0A5B9WGV0_9BACT</name>
<sequence>MEPKTIEGTWDEVSRRADELAGHRVRVIVLDGPTADVRGGGIPDDLIDHDAIAYCEREADDRITLDQVRAATSSIKDSMARVVIEEERAERF</sequence>
<accession>A0A5B9WGV0</accession>
<dbReference type="RefSeq" id="WP_148598430.1">
    <property type="nucleotide sequence ID" value="NZ_CP042997.1"/>
</dbReference>
<reference evidence="1 2" key="1">
    <citation type="submission" date="2019-08" db="EMBL/GenBank/DDBJ databases">
        <title>Deep-cultivation of Planctomycetes and their phenomic and genomic characterization uncovers novel biology.</title>
        <authorList>
            <person name="Wiegand S."/>
            <person name="Jogler M."/>
            <person name="Boedeker C."/>
            <person name="Pinto D."/>
            <person name="Vollmers J."/>
            <person name="Rivas-Marin E."/>
            <person name="Kohn T."/>
            <person name="Peeters S.H."/>
            <person name="Heuer A."/>
            <person name="Rast P."/>
            <person name="Oberbeckmann S."/>
            <person name="Bunk B."/>
            <person name="Jeske O."/>
            <person name="Meyerdierks A."/>
            <person name="Storesund J.E."/>
            <person name="Kallscheuer N."/>
            <person name="Luecker S."/>
            <person name="Lage O.M."/>
            <person name="Pohl T."/>
            <person name="Merkel B.J."/>
            <person name="Hornburger P."/>
            <person name="Mueller R.-W."/>
            <person name="Bruemmer F."/>
            <person name="Labrenz M."/>
            <person name="Spormann A.M."/>
            <person name="Op den Camp H."/>
            <person name="Overmann J."/>
            <person name="Amann R."/>
            <person name="Jetten M.S.M."/>
            <person name="Mascher T."/>
            <person name="Medema M.H."/>
            <person name="Devos D.P."/>
            <person name="Kaster A.-K."/>
            <person name="Ovreas L."/>
            <person name="Rohde M."/>
            <person name="Galperin M.Y."/>
            <person name="Jogler C."/>
        </authorList>
    </citation>
    <scope>NUCLEOTIDE SEQUENCE [LARGE SCALE GENOMIC DNA]</scope>
    <source>
        <strain evidence="1 2">OJF2</strain>
    </source>
</reference>
<dbReference type="EMBL" id="CP042997">
    <property type="protein sequence ID" value="QEH39070.1"/>
    <property type="molecule type" value="Genomic_DNA"/>
</dbReference>
<keyword evidence="2" id="KW-1185">Reference proteome</keyword>
<evidence type="ECO:0000313" key="1">
    <source>
        <dbReference type="EMBL" id="QEH39070.1"/>
    </source>
</evidence>
<protein>
    <submittedName>
        <fullName evidence="1">Uncharacterized protein</fullName>
    </submittedName>
</protein>
<dbReference type="KEGG" id="agv:OJF2_76820"/>